<comment type="caution">
    <text evidence="1">The sequence shown here is derived from an EMBL/GenBank/DDBJ whole genome shotgun (WGS) entry which is preliminary data.</text>
</comment>
<accession>A0A9X2FFJ3</accession>
<protein>
    <submittedName>
        <fullName evidence="1">Uncharacterized protein</fullName>
    </submittedName>
</protein>
<gene>
    <name evidence="1" type="ORF">NG895_04575</name>
</gene>
<evidence type="ECO:0000313" key="1">
    <source>
        <dbReference type="EMBL" id="MCO6043171.1"/>
    </source>
</evidence>
<dbReference type="RefSeq" id="WP_252851270.1">
    <property type="nucleotide sequence ID" value="NZ_JAMXLR010000020.1"/>
</dbReference>
<proteinExistence type="predicted"/>
<evidence type="ECO:0000313" key="2">
    <source>
        <dbReference type="Proteomes" id="UP001155241"/>
    </source>
</evidence>
<sequence>MASPPSLPAPLQYLQPFLETLAQVPPDELDEVECTVLEDLLRQRIEGLDLLEAEQLLSDDRDLLEQWVNESSDASHPAYWLLGFLASPPHIVDELLEPDEEDETASVERTIELDPPSGWSTKRFPSGLELKHGQVWAIISAMDELSIQMQRAGFDNWVVPPPLEMILETEEVAFGEAVGTKYRILEVSPASKELCYLLKVPGGFVNVRIGHKKFADFDESALEGQLHTLRVETSG</sequence>
<name>A0A9X2FFJ3_9BACT</name>
<keyword evidence="2" id="KW-1185">Reference proteome</keyword>
<dbReference type="Proteomes" id="UP001155241">
    <property type="component" value="Unassembled WGS sequence"/>
</dbReference>
<dbReference type="EMBL" id="JAMXLR010000020">
    <property type="protein sequence ID" value="MCO6043171.1"/>
    <property type="molecule type" value="Genomic_DNA"/>
</dbReference>
<reference evidence="1" key="1">
    <citation type="submission" date="2022-06" db="EMBL/GenBank/DDBJ databases">
        <title>Aeoliella straminimaris, a novel planctomycete from sediments.</title>
        <authorList>
            <person name="Vitorino I.R."/>
            <person name="Lage O.M."/>
        </authorList>
    </citation>
    <scope>NUCLEOTIDE SEQUENCE</scope>
    <source>
        <strain evidence="1">ICT_H6.2</strain>
    </source>
</reference>
<organism evidence="1 2">
    <name type="scientific">Aeoliella straminimaris</name>
    <dbReference type="NCBI Taxonomy" id="2954799"/>
    <lineage>
        <taxon>Bacteria</taxon>
        <taxon>Pseudomonadati</taxon>
        <taxon>Planctomycetota</taxon>
        <taxon>Planctomycetia</taxon>
        <taxon>Pirellulales</taxon>
        <taxon>Lacipirellulaceae</taxon>
        <taxon>Aeoliella</taxon>
    </lineage>
</organism>
<dbReference type="AlphaFoldDB" id="A0A9X2FFJ3"/>